<organism evidence="1 2">
    <name type="scientific">Mytilus coruscus</name>
    <name type="common">Sea mussel</name>
    <dbReference type="NCBI Taxonomy" id="42192"/>
    <lineage>
        <taxon>Eukaryota</taxon>
        <taxon>Metazoa</taxon>
        <taxon>Spiralia</taxon>
        <taxon>Lophotrochozoa</taxon>
        <taxon>Mollusca</taxon>
        <taxon>Bivalvia</taxon>
        <taxon>Autobranchia</taxon>
        <taxon>Pteriomorphia</taxon>
        <taxon>Mytilida</taxon>
        <taxon>Mytiloidea</taxon>
        <taxon>Mytilidae</taxon>
        <taxon>Mytilinae</taxon>
        <taxon>Mytilus</taxon>
    </lineage>
</organism>
<name>A0A6J8D8K8_MYTCO</name>
<evidence type="ECO:0000313" key="2">
    <source>
        <dbReference type="Proteomes" id="UP000507470"/>
    </source>
</evidence>
<evidence type="ECO:0000313" key="1">
    <source>
        <dbReference type="EMBL" id="CAC5403672.1"/>
    </source>
</evidence>
<accession>A0A6J8D8K8</accession>
<dbReference type="AlphaFoldDB" id="A0A6J8D8K8"/>
<keyword evidence="2" id="KW-1185">Reference proteome</keyword>
<reference evidence="1 2" key="1">
    <citation type="submission" date="2020-06" db="EMBL/GenBank/DDBJ databases">
        <authorList>
            <person name="Li R."/>
            <person name="Bekaert M."/>
        </authorList>
    </citation>
    <scope>NUCLEOTIDE SEQUENCE [LARGE SCALE GENOMIC DNA]</scope>
    <source>
        <strain evidence="2">wild</strain>
    </source>
</reference>
<gene>
    <name evidence="1" type="ORF">MCOR_37547</name>
</gene>
<sequence>MEFLPLIDEVLDAMQNIIQFDNMHFPCGLCEHNTDIKSEVIALYEWNTLNTAPVDREFVTLYHTLLHCDVFTSKLTLHFKDTTTVLACYLLAEKLNSKNSVHGILIMVIADGILTQRTCNMCQIKLYMVMTPVKRSLKKQSLSYLNLIVLQHTCSKDVYYVLTCLSTIWEGAHVDVDVDVDVNIKDADVTKADVTIGLVYKGDVAKADVSIDVDVHVTIYEKVPVNTMDEESCDGLSIYKI</sequence>
<protein>
    <submittedName>
        <fullName evidence="1">Uncharacterized protein</fullName>
    </submittedName>
</protein>
<dbReference type="Proteomes" id="UP000507470">
    <property type="component" value="Unassembled WGS sequence"/>
</dbReference>
<dbReference type="EMBL" id="CACVKT020006808">
    <property type="protein sequence ID" value="CAC5403672.1"/>
    <property type="molecule type" value="Genomic_DNA"/>
</dbReference>
<proteinExistence type="predicted"/>